<keyword evidence="1" id="KW-0597">Phosphoprotein</keyword>
<gene>
    <name evidence="3" type="ORF">K1Y79_20645</name>
</gene>
<name>A0ABS7GHP5_9BACT</name>
<feature type="domain" description="Response regulatory" evidence="2">
    <location>
        <begin position="6"/>
        <end position="127"/>
    </location>
</feature>
<reference evidence="3 4" key="1">
    <citation type="submission" date="2021-08" db="EMBL/GenBank/DDBJ databases">
        <title>The genome sequence of Chitinophaga sp. B61.</title>
        <authorList>
            <person name="Zhang X."/>
        </authorList>
    </citation>
    <scope>NUCLEOTIDE SEQUENCE [LARGE SCALE GENOMIC DNA]</scope>
    <source>
        <strain evidence="3 4">B61</strain>
    </source>
</reference>
<dbReference type="InterPro" id="IPR001789">
    <property type="entry name" value="Sig_transdc_resp-reg_receiver"/>
</dbReference>
<dbReference type="Proteomes" id="UP000812961">
    <property type="component" value="Unassembled WGS sequence"/>
</dbReference>
<organism evidence="3 4">
    <name type="scientific">Chitinophaga rhizophila</name>
    <dbReference type="NCBI Taxonomy" id="2866212"/>
    <lineage>
        <taxon>Bacteria</taxon>
        <taxon>Pseudomonadati</taxon>
        <taxon>Bacteroidota</taxon>
        <taxon>Chitinophagia</taxon>
        <taxon>Chitinophagales</taxon>
        <taxon>Chitinophagaceae</taxon>
        <taxon>Chitinophaga</taxon>
    </lineage>
</organism>
<proteinExistence type="predicted"/>
<dbReference type="EMBL" id="JAICCF010000004">
    <property type="protein sequence ID" value="MBW8686760.1"/>
    <property type="molecule type" value="Genomic_DNA"/>
</dbReference>
<dbReference type="Pfam" id="PF00072">
    <property type="entry name" value="Response_reg"/>
    <property type="match status" value="1"/>
</dbReference>
<evidence type="ECO:0000313" key="4">
    <source>
        <dbReference type="Proteomes" id="UP000812961"/>
    </source>
</evidence>
<evidence type="ECO:0000256" key="1">
    <source>
        <dbReference type="PROSITE-ProRule" id="PRU00169"/>
    </source>
</evidence>
<keyword evidence="4" id="KW-1185">Reference proteome</keyword>
<dbReference type="SUPFAM" id="SSF52172">
    <property type="entry name" value="CheY-like"/>
    <property type="match status" value="1"/>
</dbReference>
<dbReference type="Gene3D" id="3.40.50.2300">
    <property type="match status" value="1"/>
</dbReference>
<evidence type="ECO:0000259" key="2">
    <source>
        <dbReference type="PROSITE" id="PS50110"/>
    </source>
</evidence>
<dbReference type="SMART" id="SM00448">
    <property type="entry name" value="REC"/>
    <property type="match status" value="1"/>
</dbReference>
<protein>
    <submittedName>
        <fullName evidence="3">Response regulator</fullName>
    </submittedName>
</protein>
<dbReference type="InterPro" id="IPR011006">
    <property type="entry name" value="CheY-like_superfamily"/>
</dbReference>
<dbReference type="InterPro" id="IPR052893">
    <property type="entry name" value="TCS_response_regulator"/>
</dbReference>
<sequence length="131" mass="14959">MQDKKICFLIDDDEDDQEIFSLALDTLDIDVTCITANDGIEALNRLNIDTDFTPDFIFLDLNMVRMNGRECLAEIKKLSRLKKVPVIIYSTSSEQKDITETRMLGADDYIIKPPSISLLVKRLEQVLSRDS</sequence>
<feature type="modified residue" description="4-aspartylphosphate" evidence="1">
    <location>
        <position position="60"/>
    </location>
</feature>
<dbReference type="PANTHER" id="PTHR44520">
    <property type="entry name" value="RESPONSE REGULATOR RCP1-RELATED"/>
    <property type="match status" value="1"/>
</dbReference>
<comment type="caution">
    <text evidence="3">The sequence shown here is derived from an EMBL/GenBank/DDBJ whole genome shotgun (WGS) entry which is preliminary data.</text>
</comment>
<dbReference type="PANTHER" id="PTHR44520:SF2">
    <property type="entry name" value="RESPONSE REGULATOR RCP1"/>
    <property type="match status" value="1"/>
</dbReference>
<evidence type="ECO:0000313" key="3">
    <source>
        <dbReference type="EMBL" id="MBW8686760.1"/>
    </source>
</evidence>
<dbReference type="RefSeq" id="WP_220252094.1">
    <property type="nucleotide sequence ID" value="NZ_JAICCF010000004.1"/>
</dbReference>
<accession>A0ABS7GHP5</accession>
<dbReference type="PROSITE" id="PS50110">
    <property type="entry name" value="RESPONSE_REGULATORY"/>
    <property type="match status" value="1"/>
</dbReference>